<dbReference type="Proteomes" id="UP000504634">
    <property type="component" value="Unplaced"/>
</dbReference>
<gene>
    <name evidence="2" type="primary">LOC115634184</name>
</gene>
<dbReference type="RefSeq" id="XP_030387630.1">
    <property type="nucleotide sequence ID" value="XM_030531770.1"/>
</dbReference>
<reference evidence="2" key="1">
    <citation type="submission" date="2025-08" db="UniProtKB">
        <authorList>
            <consortium name="RefSeq"/>
        </authorList>
    </citation>
    <scope>IDENTIFICATION</scope>
    <source>
        <strain evidence="2">11010-0011.00</strain>
        <tissue evidence="2">Whole body</tissue>
    </source>
</reference>
<evidence type="ECO:0000313" key="2">
    <source>
        <dbReference type="RefSeq" id="XP_030387630.1"/>
    </source>
</evidence>
<evidence type="ECO:0000313" key="1">
    <source>
        <dbReference type="Proteomes" id="UP000504634"/>
    </source>
</evidence>
<protein>
    <submittedName>
        <fullName evidence="2">Protein ORD isoform X1</fullName>
    </submittedName>
</protein>
<proteinExistence type="predicted"/>
<dbReference type="GeneID" id="115634184"/>
<dbReference type="OrthoDB" id="7972567at2759"/>
<name>A0A6J2UHL8_DROLE</name>
<dbReference type="AlphaFoldDB" id="A0A6J2UHL8"/>
<accession>A0A6J2UHL8</accession>
<keyword evidence="1" id="KW-1185">Reference proteome</keyword>
<sequence>MDQQYNLQFLKLDIKDCLGCKDVKLRFPPSQSVHLILYSYADPFLSPTKEAKPTNSVRTPILQALQLLCTNAYPDEASLNSVPMLQFGRGSVRLTFNAMRGTDKDGRSVPEGAVCDVGEDELDMDPCTSQQAREREERRQRRKTMRCQKIFTVTVTRSFENVNELNQVTFQIDNGLIQQVTIAEFHNLFFVAELHSNAFLRNLHQSCAGNWLRLFQSNAGDCSSIFRGDDNPFETFSKLFARTVVPPTGFLGKLTTKCLISNKLSDLAERRFVMNLFNDVRRMFEYVTINEYTVWFYVPRLMRFDSMENVTLEDFDLSSVCTTIKSVHSSCCFFWNNANHSIKDILLIAFQLGLSCCAKQSVTFLSNLDGLSQFITMNYLTAFFMNHERTNSSQWVCQKYFPRIIDLCVALRLTVFIEYPGALTLLPSNRFVIKCKKQRKHHNGEVNWSIYEDITKESSLDNFMESICTS</sequence>
<organism evidence="1 2">
    <name type="scientific">Drosophila lebanonensis</name>
    <name type="common">Fruit fly</name>
    <name type="synonym">Scaptodrosophila lebanonensis</name>
    <dbReference type="NCBI Taxonomy" id="7225"/>
    <lineage>
        <taxon>Eukaryota</taxon>
        <taxon>Metazoa</taxon>
        <taxon>Ecdysozoa</taxon>
        <taxon>Arthropoda</taxon>
        <taxon>Hexapoda</taxon>
        <taxon>Insecta</taxon>
        <taxon>Pterygota</taxon>
        <taxon>Neoptera</taxon>
        <taxon>Endopterygota</taxon>
        <taxon>Diptera</taxon>
        <taxon>Brachycera</taxon>
        <taxon>Muscomorpha</taxon>
        <taxon>Ephydroidea</taxon>
        <taxon>Drosophilidae</taxon>
        <taxon>Scaptodrosophila</taxon>
    </lineage>
</organism>